<accession>A0A8B9G3S3</accession>
<dbReference type="PANTHER" id="PTHR48424">
    <property type="entry name" value="DYNEIN LIGHT CHAIN-RELATED"/>
    <property type="match status" value="1"/>
</dbReference>
<reference evidence="2" key="2">
    <citation type="submission" date="2025-09" db="UniProtKB">
        <authorList>
            <consortium name="Ensembl"/>
        </authorList>
    </citation>
    <scope>IDENTIFICATION</scope>
</reference>
<feature type="region of interest" description="Disordered" evidence="1">
    <location>
        <begin position="95"/>
        <end position="123"/>
    </location>
</feature>
<name>A0A8B9G3S3_9PSIT</name>
<evidence type="ECO:0000313" key="3">
    <source>
        <dbReference type="Proteomes" id="UP000694522"/>
    </source>
</evidence>
<feature type="region of interest" description="Disordered" evidence="1">
    <location>
        <begin position="1"/>
        <end position="27"/>
    </location>
</feature>
<dbReference type="PANTHER" id="PTHR48424:SF3">
    <property type="entry name" value="DYNEIN LIGHT CHAIN-RELATED"/>
    <property type="match status" value="1"/>
</dbReference>
<reference evidence="2" key="1">
    <citation type="submission" date="2025-08" db="UniProtKB">
        <authorList>
            <consortium name="Ensembl"/>
        </authorList>
    </citation>
    <scope>IDENTIFICATION</scope>
</reference>
<dbReference type="AlphaFoldDB" id="A0A8B9G3S3"/>
<proteinExistence type="predicted"/>
<organism evidence="2 3">
    <name type="scientific">Amazona collaria</name>
    <name type="common">yellow-billed parrot</name>
    <dbReference type="NCBI Taxonomy" id="241587"/>
    <lineage>
        <taxon>Eukaryota</taxon>
        <taxon>Metazoa</taxon>
        <taxon>Chordata</taxon>
        <taxon>Craniata</taxon>
        <taxon>Vertebrata</taxon>
        <taxon>Euteleostomi</taxon>
        <taxon>Archelosauria</taxon>
        <taxon>Archosauria</taxon>
        <taxon>Dinosauria</taxon>
        <taxon>Saurischia</taxon>
        <taxon>Theropoda</taxon>
        <taxon>Coelurosauria</taxon>
        <taxon>Aves</taxon>
        <taxon>Neognathae</taxon>
        <taxon>Neoaves</taxon>
        <taxon>Telluraves</taxon>
        <taxon>Australaves</taxon>
        <taxon>Psittaciformes</taxon>
        <taxon>Psittacidae</taxon>
        <taxon>Amazona</taxon>
    </lineage>
</organism>
<dbReference type="Proteomes" id="UP000694522">
    <property type="component" value="Unplaced"/>
</dbReference>
<protein>
    <submittedName>
        <fullName evidence="2">Uncharacterized protein</fullName>
    </submittedName>
</protein>
<evidence type="ECO:0000256" key="1">
    <source>
        <dbReference type="SAM" id="MobiDB-lite"/>
    </source>
</evidence>
<sequence>HCSEHPQEQTSNRTQSERDGVTGLSYVPSDSMLPGRIVFPDKFLALGANTYYMSCNVTLSTAFLQRLNGTLHSTLLHLFWHACILYHSCLVTRTPRPEGLGPPPSGTAPLVSPARGWGTKPPTLPKAAKNNILRARRI</sequence>
<keyword evidence="3" id="KW-1185">Reference proteome</keyword>
<dbReference type="Ensembl" id="ENSACOT00000016768.1">
    <property type="protein sequence ID" value="ENSACOP00000016187.1"/>
    <property type="gene ID" value="ENSACOG00000011267.1"/>
</dbReference>
<evidence type="ECO:0000313" key="2">
    <source>
        <dbReference type="Ensembl" id="ENSACOP00000016187.1"/>
    </source>
</evidence>